<dbReference type="PANTHER" id="PTHR42928:SF5">
    <property type="entry name" value="BLR1237 PROTEIN"/>
    <property type="match status" value="1"/>
</dbReference>
<dbReference type="Proteomes" id="UP000005324">
    <property type="component" value="Unassembled WGS sequence"/>
</dbReference>
<dbReference type="CDD" id="cd13578">
    <property type="entry name" value="PBP2_Bug27"/>
    <property type="match status" value="1"/>
</dbReference>
<feature type="signal peptide" evidence="2">
    <location>
        <begin position="1"/>
        <end position="23"/>
    </location>
</feature>
<sequence length="330" mass="34635">MRAWSRRQALALPGALLAAPALAQGNWPARPVRMVIPFPPGGTTDLMARLLAERLSQRLGQPVVTENRAGAGGNIGADAVAKAEPDGYTILMASIGTAAINYAAYGPNMPYKPEQLAAVALVTRVPNVVLASTESGLNDFPALVAMAKREPGKLNYGTSGIGGSPHACMELLKVRAGIDLTHVPYRGSGPMLTELVAGRIQTAMDNIPSALNFIREGRIKALAVTSRQRVPTLPDVPTLIEAGIADFDATAWFGLQAPAATPAPILAKLGGAVDAIVRTPEWQERVSGFAADLPRLTPEGGTTPAAFAEFIRAEIVRWAEVAKAANITVQ</sequence>
<protein>
    <submittedName>
        <fullName evidence="3">Tat pathway signal sequence domain protein</fullName>
    </submittedName>
</protein>
<dbReference type="InterPro" id="IPR042100">
    <property type="entry name" value="Bug_dom1"/>
</dbReference>
<keyword evidence="4" id="KW-1185">Reference proteome</keyword>
<organism evidence="3 4">
    <name type="scientific">Pseudoroseomonas cervicalis ATCC 49957</name>
    <dbReference type="NCBI Taxonomy" id="525371"/>
    <lineage>
        <taxon>Bacteria</taxon>
        <taxon>Pseudomonadati</taxon>
        <taxon>Pseudomonadota</taxon>
        <taxon>Alphaproteobacteria</taxon>
        <taxon>Acetobacterales</taxon>
        <taxon>Roseomonadaceae</taxon>
        <taxon>Roseomonas</taxon>
    </lineage>
</organism>
<feature type="chain" id="PRO_5003075747" evidence="2">
    <location>
        <begin position="24"/>
        <end position="330"/>
    </location>
</feature>
<dbReference type="SUPFAM" id="SSF53850">
    <property type="entry name" value="Periplasmic binding protein-like II"/>
    <property type="match status" value="1"/>
</dbReference>
<evidence type="ECO:0000256" key="2">
    <source>
        <dbReference type="SAM" id="SignalP"/>
    </source>
</evidence>
<evidence type="ECO:0000256" key="1">
    <source>
        <dbReference type="ARBA" id="ARBA00006987"/>
    </source>
</evidence>
<evidence type="ECO:0000313" key="3">
    <source>
        <dbReference type="EMBL" id="EFH11703.1"/>
    </source>
</evidence>
<name>D5RLW7_9PROT</name>
<comment type="caution">
    <text evidence="3">The sequence shown here is derived from an EMBL/GenBank/DDBJ whole genome shotgun (WGS) entry which is preliminary data.</text>
</comment>
<dbReference type="InterPro" id="IPR005064">
    <property type="entry name" value="BUG"/>
</dbReference>
<reference evidence="3 4" key="1">
    <citation type="submission" date="2010-04" db="EMBL/GenBank/DDBJ databases">
        <authorList>
            <person name="Qin X."/>
            <person name="Bachman B."/>
            <person name="Battles P."/>
            <person name="Bell A."/>
            <person name="Bess C."/>
            <person name="Bickham C."/>
            <person name="Chaboub L."/>
            <person name="Chen D."/>
            <person name="Coyle M."/>
            <person name="Deiros D.R."/>
            <person name="Dinh H."/>
            <person name="Forbes L."/>
            <person name="Fowler G."/>
            <person name="Francisco L."/>
            <person name="Fu Q."/>
            <person name="Gubbala S."/>
            <person name="Hale W."/>
            <person name="Han Y."/>
            <person name="Hemphill L."/>
            <person name="Highlander S.K."/>
            <person name="Hirani K."/>
            <person name="Hogues M."/>
            <person name="Jackson L."/>
            <person name="Jakkamsetti A."/>
            <person name="Javaid M."/>
            <person name="Jiang H."/>
            <person name="Korchina V."/>
            <person name="Kovar C."/>
            <person name="Lara F."/>
            <person name="Lee S."/>
            <person name="Mata R."/>
            <person name="Mathew T."/>
            <person name="Moen C."/>
            <person name="Morales K."/>
            <person name="Munidasa M."/>
            <person name="Nazareth L."/>
            <person name="Ngo R."/>
            <person name="Nguyen L."/>
            <person name="Okwuonu G."/>
            <person name="Ongeri F."/>
            <person name="Patil S."/>
            <person name="Petrosino J."/>
            <person name="Pham C."/>
            <person name="Pham P."/>
            <person name="Pu L.-L."/>
            <person name="Puazo M."/>
            <person name="Raj R."/>
            <person name="Reid J."/>
            <person name="Rouhana J."/>
            <person name="Saada N."/>
            <person name="Shang Y."/>
            <person name="Simmons D."/>
            <person name="Thornton R."/>
            <person name="Warren J."/>
            <person name="Weissenberger G."/>
            <person name="Zhang J."/>
            <person name="Zhang L."/>
            <person name="Zhou C."/>
            <person name="Zhu D."/>
            <person name="Muzny D."/>
            <person name="Worley K."/>
            <person name="Gibbs R."/>
        </authorList>
    </citation>
    <scope>NUCLEOTIDE SEQUENCE [LARGE SCALE GENOMIC DNA]</scope>
    <source>
        <strain evidence="3 4">ATCC 49957</strain>
    </source>
</reference>
<dbReference type="EMBL" id="ADVL01000331">
    <property type="protein sequence ID" value="EFH11703.1"/>
    <property type="molecule type" value="Genomic_DNA"/>
</dbReference>
<evidence type="ECO:0000313" key="4">
    <source>
        <dbReference type="Proteomes" id="UP000005324"/>
    </source>
</evidence>
<keyword evidence="2" id="KW-0732">Signal</keyword>
<comment type="similarity">
    <text evidence="1">Belongs to the UPF0065 (bug) family.</text>
</comment>
<dbReference type="PANTHER" id="PTHR42928">
    <property type="entry name" value="TRICARBOXYLATE-BINDING PROTEIN"/>
    <property type="match status" value="1"/>
</dbReference>
<proteinExistence type="inferred from homology"/>
<dbReference type="Pfam" id="PF03401">
    <property type="entry name" value="TctC"/>
    <property type="match status" value="1"/>
</dbReference>
<dbReference type="Gene3D" id="3.40.190.150">
    <property type="entry name" value="Bordetella uptake gene, domain 1"/>
    <property type="match status" value="1"/>
</dbReference>
<gene>
    <name evidence="3" type="primary">bug2</name>
    <name evidence="3" type="ORF">HMPREF0731_2078</name>
</gene>
<dbReference type="PIRSF" id="PIRSF017082">
    <property type="entry name" value="YflP"/>
    <property type="match status" value="1"/>
</dbReference>
<dbReference type="HOGENOM" id="CLU_045683_0_0_5"/>
<accession>D5RLW7</accession>
<dbReference type="AlphaFoldDB" id="D5RLW7"/>
<dbReference type="OrthoDB" id="7259884at2"/>
<dbReference type="Gene3D" id="3.40.190.10">
    <property type="entry name" value="Periplasmic binding protein-like II"/>
    <property type="match status" value="1"/>
</dbReference>
<dbReference type="RefSeq" id="WP_007004495.1">
    <property type="nucleotide sequence ID" value="NZ_GG770779.1"/>
</dbReference>